<dbReference type="InterPro" id="IPR027417">
    <property type="entry name" value="P-loop_NTPase"/>
</dbReference>
<feature type="non-terminal residue" evidence="1">
    <location>
        <position position="110"/>
    </location>
</feature>
<sequence length="110" mass="13288">MRILYLWVDKYRDFINQEFNLSSEYTFKYDKEKKHLTKSRNDYYIKDFFSLNTDKDTNIEELSVIVGNNGVGKTTLLDLILDISNLSYKRKDTFNYILVYKYNGKIEYMC</sequence>
<gene>
    <name evidence="1" type="ORF">Q604_UNBC07923G0001</name>
</gene>
<reference evidence="1" key="1">
    <citation type="submission" date="2013-12" db="EMBL/GenBank/DDBJ databases">
        <title>A Varibaculum cambriense genome reconstructed from a premature infant gut community with otherwise low bacterial novelty that shifts toward anaerobic metabolism during the third week of life.</title>
        <authorList>
            <person name="Brown C.T."/>
            <person name="Sharon I."/>
            <person name="Thomas B.C."/>
            <person name="Castelle C.J."/>
            <person name="Morowitz M.J."/>
            <person name="Banfield J.F."/>
        </authorList>
    </citation>
    <scope>NUCLEOTIDE SEQUENCE</scope>
</reference>
<name>W1Y5S0_9ZZZZ</name>
<dbReference type="EMBL" id="AZMM01007923">
    <property type="protein sequence ID" value="ETJ37893.1"/>
    <property type="molecule type" value="Genomic_DNA"/>
</dbReference>
<dbReference type="AlphaFoldDB" id="W1Y5S0"/>
<dbReference type="Gene3D" id="3.40.50.300">
    <property type="entry name" value="P-loop containing nucleotide triphosphate hydrolases"/>
    <property type="match status" value="1"/>
</dbReference>
<comment type="caution">
    <text evidence="1">The sequence shown here is derived from an EMBL/GenBank/DDBJ whole genome shotgun (WGS) entry which is preliminary data.</text>
</comment>
<evidence type="ECO:0000313" key="1">
    <source>
        <dbReference type="EMBL" id="ETJ37893.1"/>
    </source>
</evidence>
<dbReference type="CDD" id="cd00267">
    <property type="entry name" value="ABC_ATPase"/>
    <property type="match status" value="1"/>
</dbReference>
<proteinExistence type="predicted"/>
<organism evidence="1">
    <name type="scientific">human gut metagenome</name>
    <dbReference type="NCBI Taxonomy" id="408170"/>
    <lineage>
        <taxon>unclassified sequences</taxon>
        <taxon>metagenomes</taxon>
        <taxon>organismal metagenomes</taxon>
    </lineage>
</organism>
<protein>
    <submittedName>
        <fullName evidence="1">Uncharacterized protein</fullName>
    </submittedName>
</protein>
<dbReference type="SUPFAM" id="SSF52540">
    <property type="entry name" value="P-loop containing nucleoside triphosphate hydrolases"/>
    <property type="match status" value="1"/>
</dbReference>
<accession>W1Y5S0</accession>